<reference evidence="3" key="1">
    <citation type="journal article" date="2019" name="Int. J. Syst. Evol. Microbiol.">
        <title>The Global Catalogue of Microorganisms (GCM) 10K type strain sequencing project: providing services to taxonomists for standard genome sequencing and annotation.</title>
        <authorList>
            <consortium name="The Broad Institute Genomics Platform"/>
            <consortium name="The Broad Institute Genome Sequencing Center for Infectious Disease"/>
            <person name="Wu L."/>
            <person name="Ma J."/>
        </authorList>
    </citation>
    <scope>NUCLEOTIDE SEQUENCE [LARGE SCALE GENOMIC DNA]</scope>
    <source>
        <strain evidence="3">ZS-35-S2</strain>
    </source>
</reference>
<name>A0ABW1KHK5_9ACTN</name>
<dbReference type="RefSeq" id="WP_377427962.1">
    <property type="nucleotide sequence ID" value="NZ_JBHSPR010000032.1"/>
</dbReference>
<dbReference type="InterPro" id="IPR050228">
    <property type="entry name" value="Carboxylesterase_BioH"/>
</dbReference>
<gene>
    <name evidence="2" type="ORF">ACFP2T_31020</name>
</gene>
<dbReference type="InterPro" id="IPR029058">
    <property type="entry name" value="AB_hydrolase_fold"/>
</dbReference>
<evidence type="ECO:0000313" key="2">
    <source>
        <dbReference type="EMBL" id="MFC6020592.1"/>
    </source>
</evidence>
<keyword evidence="2" id="KW-0378">Hydrolase</keyword>
<dbReference type="Proteomes" id="UP001596203">
    <property type="component" value="Unassembled WGS sequence"/>
</dbReference>
<dbReference type="GO" id="GO:0016787">
    <property type="term" value="F:hydrolase activity"/>
    <property type="evidence" value="ECO:0007669"/>
    <property type="project" value="UniProtKB-KW"/>
</dbReference>
<evidence type="ECO:0000313" key="3">
    <source>
        <dbReference type="Proteomes" id="UP001596203"/>
    </source>
</evidence>
<dbReference type="Pfam" id="PF12697">
    <property type="entry name" value="Abhydrolase_6"/>
    <property type="match status" value="1"/>
</dbReference>
<dbReference type="PANTHER" id="PTHR43194:SF2">
    <property type="entry name" value="PEROXISOMAL MEMBRANE PROTEIN LPX1"/>
    <property type="match status" value="1"/>
</dbReference>
<comment type="caution">
    <text evidence="2">The sequence shown here is derived from an EMBL/GenBank/DDBJ whole genome shotgun (WGS) entry which is preliminary data.</text>
</comment>
<sequence>MPDLYAPDGTRLALHDFGGSGTPVLLLPGLCGQAGEWSATVDGLVGAYHVFALDPRGHGDSERRPTDVSRDAHVADAAAVLGAVGPAVVIGQSLGGHTAFLTAARHPGLVTELVMVEAGPQGPDDDTPDRIDRWLGDWPVPFPDPAVAARYLGGGLVGSGWARGLRQRDDGWYPAFDRDVMVATIAAAIGPRWEEFARIGCPTLVVKGGAGSLDPDEYARMSRHPMVTAVEIPGAGHDLHLDSPDRWRRELGDFLARAPGRPVS</sequence>
<keyword evidence="3" id="KW-1185">Reference proteome</keyword>
<dbReference type="Gene3D" id="3.40.50.1820">
    <property type="entry name" value="alpha/beta hydrolase"/>
    <property type="match status" value="1"/>
</dbReference>
<evidence type="ECO:0000259" key="1">
    <source>
        <dbReference type="Pfam" id="PF12697"/>
    </source>
</evidence>
<feature type="domain" description="AB hydrolase-1" evidence="1">
    <location>
        <begin position="24"/>
        <end position="247"/>
    </location>
</feature>
<protein>
    <submittedName>
        <fullName evidence="2">Alpha/beta fold hydrolase</fullName>
    </submittedName>
</protein>
<dbReference type="EMBL" id="JBHSPR010000032">
    <property type="protein sequence ID" value="MFC6020592.1"/>
    <property type="molecule type" value="Genomic_DNA"/>
</dbReference>
<dbReference type="PRINTS" id="PR00111">
    <property type="entry name" value="ABHYDROLASE"/>
</dbReference>
<dbReference type="SUPFAM" id="SSF53474">
    <property type="entry name" value="alpha/beta-Hydrolases"/>
    <property type="match status" value="1"/>
</dbReference>
<dbReference type="PANTHER" id="PTHR43194">
    <property type="entry name" value="HYDROLASE ALPHA/BETA FOLD FAMILY"/>
    <property type="match status" value="1"/>
</dbReference>
<accession>A0ABW1KHK5</accession>
<proteinExistence type="predicted"/>
<organism evidence="2 3">
    <name type="scientific">Plantactinospora solaniradicis</name>
    <dbReference type="NCBI Taxonomy" id="1723736"/>
    <lineage>
        <taxon>Bacteria</taxon>
        <taxon>Bacillati</taxon>
        <taxon>Actinomycetota</taxon>
        <taxon>Actinomycetes</taxon>
        <taxon>Micromonosporales</taxon>
        <taxon>Micromonosporaceae</taxon>
        <taxon>Plantactinospora</taxon>
    </lineage>
</organism>
<dbReference type="InterPro" id="IPR000073">
    <property type="entry name" value="AB_hydrolase_1"/>
</dbReference>